<evidence type="ECO:0000256" key="1">
    <source>
        <dbReference type="SAM" id="SignalP"/>
    </source>
</evidence>
<gene>
    <name evidence="2" type="ORF">AB8O55_05010</name>
</gene>
<comment type="caution">
    <text evidence="2">The sequence shown here is derived from an EMBL/GenBank/DDBJ whole genome shotgun (WGS) entry which is preliminary data.</text>
</comment>
<evidence type="ECO:0008006" key="4">
    <source>
        <dbReference type="Google" id="ProtNLM"/>
    </source>
</evidence>
<name>A0ABV4CCC2_9PSEU</name>
<protein>
    <recommendedName>
        <fullName evidence="4">Small secreted domain</fullName>
    </recommendedName>
</protein>
<feature type="signal peptide" evidence="1">
    <location>
        <begin position="1"/>
        <end position="27"/>
    </location>
</feature>
<keyword evidence="3" id="KW-1185">Reference proteome</keyword>
<keyword evidence="1" id="KW-0732">Signal</keyword>
<dbReference type="EMBL" id="JBGEHV010000006">
    <property type="protein sequence ID" value="MEY8038749.1"/>
    <property type="molecule type" value="Genomic_DNA"/>
</dbReference>
<evidence type="ECO:0000313" key="3">
    <source>
        <dbReference type="Proteomes" id="UP001564626"/>
    </source>
</evidence>
<sequence length="85" mass="8398">MRSAARVAGVAGVAALGAMTFGGTALADTAGNDGINLLDDNNVNAIPIQLCDNNIAAAIGVIIPIASPQASDCNNSAIVDHPKVD</sequence>
<dbReference type="RefSeq" id="WP_345367704.1">
    <property type="nucleotide sequence ID" value="NZ_BAABII010000019.1"/>
</dbReference>
<reference evidence="2 3" key="1">
    <citation type="submission" date="2024-08" db="EMBL/GenBank/DDBJ databases">
        <title>Genome mining of Saccharopolyspora cebuensis PGLac3 from Nigerian medicinal plant.</title>
        <authorList>
            <person name="Ezeobiora C.E."/>
            <person name="Igbokwe N.H."/>
            <person name="Amin D.H."/>
            <person name="Mendie U.E."/>
        </authorList>
    </citation>
    <scope>NUCLEOTIDE SEQUENCE [LARGE SCALE GENOMIC DNA]</scope>
    <source>
        <strain evidence="2 3">PGLac3</strain>
    </source>
</reference>
<dbReference type="Proteomes" id="UP001564626">
    <property type="component" value="Unassembled WGS sequence"/>
</dbReference>
<accession>A0ABV4CCC2</accession>
<organism evidence="2 3">
    <name type="scientific">Saccharopolyspora cebuensis</name>
    <dbReference type="NCBI Taxonomy" id="418759"/>
    <lineage>
        <taxon>Bacteria</taxon>
        <taxon>Bacillati</taxon>
        <taxon>Actinomycetota</taxon>
        <taxon>Actinomycetes</taxon>
        <taxon>Pseudonocardiales</taxon>
        <taxon>Pseudonocardiaceae</taxon>
        <taxon>Saccharopolyspora</taxon>
    </lineage>
</organism>
<evidence type="ECO:0000313" key="2">
    <source>
        <dbReference type="EMBL" id="MEY8038749.1"/>
    </source>
</evidence>
<feature type="chain" id="PRO_5046318788" description="Small secreted domain" evidence="1">
    <location>
        <begin position="28"/>
        <end position="85"/>
    </location>
</feature>
<proteinExistence type="predicted"/>